<keyword evidence="6 8" id="KW-1133">Transmembrane helix</keyword>
<proteinExistence type="inferred from homology"/>
<evidence type="ECO:0000256" key="1">
    <source>
        <dbReference type="ARBA" id="ARBA00004429"/>
    </source>
</evidence>
<dbReference type="GO" id="GO:0022857">
    <property type="term" value="F:transmembrane transporter activity"/>
    <property type="evidence" value="ECO:0007669"/>
    <property type="project" value="InterPro"/>
</dbReference>
<protein>
    <submittedName>
        <fullName evidence="10">Amino acid ABC transporter permease</fullName>
    </submittedName>
</protein>
<dbReference type="RefSeq" id="WP_105733670.1">
    <property type="nucleotide sequence ID" value="NZ_PVBT01000002.1"/>
</dbReference>
<dbReference type="NCBIfam" id="TIGR01726">
    <property type="entry name" value="HEQRo_perm_3TM"/>
    <property type="match status" value="1"/>
</dbReference>
<dbReference type="Gene3D" id="1.10.3720.10">
    <property type="entry name" value="MetI-like"/>
    <property type="match status" value="1"/>
</dbReference>
<dbReference type="PANTHER" id="PTHR30614:SF34">
    <property type="entry name" value="BLR6398 PROTEIN"/>
    <property type="match status" value="1"/>
</dbReference>
<dbReference type="SUPFAM" id="SSF161098">
    <property type="entry name" value="MetI-like"/>
    <property type="match status" value="1"/>
</dbReference>
<keyword evidence="11" id="KW-1185">Reference proteome</keyword>
<keyword evidence="4" id="KW-1003">Cell membrane</keyword>
<name>A0A2S9JQI5_9HYPH</name>
<dbReference type="InterPro" id="IPR010065">
    <property type="entry name" value="AA_ABC_transptr_permease_3TM"/>
</dbReference>
<dbReference type="InterPro" id="IPR035906">
    <property type="entry name" value="MetI-like_sf"/>
</dbReference>
<gene>
    <name evidence="10" type="ORF">C5750_09815</name>
</gene>
<feature type="transmembrane region" description="Helical" evidence="8">
    <location>
        <begin position="53"/>
        <end position="76"/>
    </location>
</feature>
<dbReference type="GO" id="GO:0006865">
    <property type="term" value="P:amino acid transport"/>
    <property type="evidence" value="ECO:0007669"/>
    <property type="project" value="TreeGrafter"/>
</dbReference>
<keyword evidence="3 8" id="KW-0813">Transport</keyword>
<dbReference type="AlphaFoldDB" id="A0A2S9JQI5"/>
<organism evidence="10 11">
    <name type="scientific">Phyllobacterium myrsinacearum</name>
    <dbReference type="NCBI Taxonomy" id="28101"/>
    <lineage>
        <taxon>Bacteria</taxon>
        <taxon>Pseudomonadati</taxon>
        <taxon>Pseudomonadota</taxon>
        <taxon>Alphaproteobacteria</taxon>
        <taxon>Hyphomicrobiales</taxon>
        <taxon>Phyllobacteriaceae</taxon>
        <taxon>Phyllobacterium</taxon>
    </lineage>
</organism>
<evidence type="ECO:0000256" key="8">
    <source>
        <dbReference type="RuleBase" id="RU363032"/>
    </source>
</evidence>
<dbReference type="Proteomes" id="UP000238563">
    <property type="component" value="Unassembled WGS sequence"/>
</dbReference>
<dbReference type="OrthoDB" id="7255919at2"/>
<comment type="subcellular location">
    <subcellularLocation>
        <location evidence="1">Cell inner membrane</location>
        <topology evidence="1">Multi-pass membrane protein</topology>
    </subcellularLocation>
    <subcellularLocation>
        <location evidence="8">Cell membrane</location>
        <topology evidence="8">Multi-pass membrane protein</topology>
    </subcellularLocation>
</comment>
<comment type="similarity">
    <text evidence="2">Belongs to the binding-protein-dependent transport system permease family. HisMQ subfamily.</text>
</comment>
<dbReference type="PROSITE" id="PS50928">
    <property type="entry name" value="ABC_TM1"/>
    <property type="match status" value="1"/>
</dbReference>
<sequence length="217" mass="24045">MTDGFTINHLVYLLHGLVWTVVLSALAFALGGVAGFFVMLARTSTMRWLRRLSLVYVQIIQGTPLLILMFVIYFGLGVIGIELPPLMAAGVGMMIYSSAYLGEIWRGCVESVPRTQFEAAECLALTRWQVLVDVILPQAMRIATPPTVGFMVQLVKNTSLASVVGFVELTRAAQVINNSLFQPFLIFGIAAAFYFCVCYPLSVWSRSLERKLNVGRR</sequence>
<comment type="caution">
    <text evidence="10">The sequence shown here is derived from an EMBL/GenBank/DDBJ whole genome shotgun (WGS) entry which is preliminary data.</text>
</comment>
<accession>A0A2S9JQI5</accession>
<dbReference type="CDD" id="cd06261">
    <property type="entry name" value="TM_PBP2"/>
    <property type="match status" value="1"/>
</dbReference>
<dbReference type="EMBL" id="PVBT01000002">
    <property type="protein sequence ID" value="PRD55441.1"/>
    <property type="molecule type" value="Genomic_DNA"/>
</dbReference>
<feature type="transmembrane region" description="Helical" evidence="8">
    <location>
        <begin position="184"/>
        <end position="204"/>
    </location>
</feature>
<evidence type="ECO:0000256" key="7">
    <source>
        <dbReference type="ARBA" id="ARBA00023136"/>
    </source>
</evidence>
<evidence type="ECO:0000313" key="10">
    <source>
        <dbReference type="EMBL" id="PRD55441.1"/>
    </source>
</evidence>
<evidence type="ECO:0000256" key="5">
    <source>
        <dbReference type="ARBA" id="ARBA00022692"/>
    </source>
</evidence>
<keyword evidence="5 8" id="KW-0812">Transmembrane</keyword>
<feature type="transmembrane region" description="Helical" evidence="8">
    <location>
        <begin position="12"/>
        <end position="41"/>
    </location>
</feature>
<keyword evidence="7 8" id="KW-0472">Membrane</keyword>
<reference evidence="10 11" key="1">
    <citation type="submission" date="2018-02" db="EMBL/GenBank/DDBJ databases">
        <title>The draft genome of Phyllobacterium myrsinacearum DSM5892.</title>
        <authorList>
            <person name="Li L."/>
            <person name="Liu L."/>
            <person name="Zhang X."/>
            <person name="Wang T."/>
        </authorList>
    </citation>
    <scope>NUCLEOTIDE SEQUENCE [LARGE SCALE GENOMIC DNA]</scope>
    <source>
        <strain evidence="10 11">DSM 5892</strain>
    </source>
</reference>
<feature type="domain" description="ABC transmembrane type-1" evidence="9">
    <location>
        <begin position="17"/>
        <end position="205"/>
    </location>
</feature>
<evidence type="ECO:0000313" key="11">
    <source>
        <dbReference type="Proteomes" id="UP000238563"/>
    </source>
</evidence>
<evidence type="ECO:0000259" key="9">
    <source>
        <dbReference type="PROSITE" id="PS50928"/>
    </source>
</evidence>
<evidence type="ECO:0000256" key="6">
    <source>
        <dbReference type="ARBA" id="ARBA00022989"/>
    </source>
</evidence>
<dbReference type="GO" id="GO:0043190">
    <property type="term" value="C:ATP-binding cassette (ABC) transporter complex"/>
    <property type="evidence" value="ECO:0007669"/>
    <property type="project" value="InterPro"/>
</dbReference>
<dbReference type="InterPro" id="IPR043429">
    <property type="entry name" value="ArtM/GltK/GlnP/TcyL/YhdX-like"/>
</dbReference>
<evidence type="ECO:0000256" key="3">
    <source>
        <dbReference type="ARBA" id="ARBA00022448"/>
    </source>
</evidence>
<evidence type="ECO:0000256" key="4">
    <source>
        <dbReference type="ARBA" id="ARBA00022475"/>
    </source>
</evidence>
<dbReference type="InterPro" id="IPR000515">
    <property type="entry name" value="MetI-like"/>
</dbReference>
<dbReference type="Pfam" id="PF00528">
    <property type="entry name" value="BPD_transp_1"/>
    <property type="match status" value="1"/>
</dbReference>
<dbReference type="PANTHER" id="PTHR30614">
    <property type="entry name" value="MEMBRANE COMPONENT OF AMINO ACID ABC TRANSPORTER"/>
    <property type="match status" value="1"/>
</dbReference>
<evidence type="ECO:0000256" key="2">
    <source>
        <dbReference type="ARBA" id="ARBA00010072"/>
    </source>
</evidence>